<feature type="zinc finger region" description="C3H1-type" evidence="5">
    <location>
        <begin position="59"/>
        <end position="87"/>
    </location>
</feature>
<keyword evidence="1 5" id="KW-0479">Metal-binding</keyword>
<evidence type="ECO:0000256" key="5">
    <source>
        <dbReference type="PROSITE-ProRule" id="PRU00723"/>
    </source>
</evidence>
<evidence type="ECO:0000256" key="6">
    <source>
        <dbReference type="SAM" id="MobiDB-lite"/>
    </source>
</evidence>
<dbReference type="FunFam" id="2.30.30.1190:FF:000005">
    <property type="entry name" value="Zinc finger CCCH domain-containing protein 37"/>
    <property type="match status" value="1"/>
</dbReference>
<gene>
    <name evidence="8" type="ORF">GUJ93_ZPchr0001g31035</name>
</gene>
<dbReference type="EMBL" id="JAAALK010000288">
    <property type="protein sequence ID" value="KAG8056199.1"/>
    <property type="molecule type" value="Genomic_DNA"/>
</dbReference>
<feature type="compositionally biased region" description="Basic residues" evidence="6">
    <location>
        <begin position="1"/>
        <end position="12"/>
    </location>
</feature>
<feature type="compositionally biased region" description="Low complexity" evidence="6">
    <location>
        <begin position="13"/>
        <end position="27"/>
    </location>
</feature>
<dbReference type="AlphaFoldDB" id="A0A8J5SHS5"/>
<dbReference type="InterPro" id="IPR000571">
    <property type="entry name" value="Znf_CCCH"/>
</dbReference>
<evidence type="ECO:0000256" key="1">
    <source>
        <dbReference type="ARBA" id="ARBA00022723"/>
    </source>
</evidence>
<keyword evidence="2 5" id="KW-0863">Zinc-finger</keyword>
<sequence>MATASRRRRGTRPTRSTSSRSATAAAREPIPRSPTPSTLRSARGDPLMAKNLEESYPERQGKPDCPYFMKTSKCKFGSKCKFNHPKEKVNALATGIGNEEHLISDSSILPVRPSEPVCSVRSYCNFFVFLICFTSRLKSFYSCAFVQFYEKTGKCKFGANCKFNHPKDIEIPSSQNESENAETVEGARNIGAADGSVSAKMLTPVAVAHEFNSKGLPIRPGEVDCPFYMKMGSCKFGSVCRFNHPDHPDVAVEEAEDLLKSV</sequence>
<dbReference type="InterPro" id="IPR050974">
    <property type="entry name" value="Plant_ZF_CCCH"/>
</dbReference>
<dbReference type="PANTHER" id="PTHR12506:SF82">
    <property type="entry name" value="ZINC FINGER CCCH DOMAIN-CONTAINING PROTEIN 64-RELATED"/>
    <property type="match status" value="1"/>
</dbReference>
<proteinExistence type="predicted"/>
<dbReference type="PROSITE" id="PS50103">
    <property type="entry name" value="ZF_C3H1"/>
    <property type="match status" value="3"/>
</dbReference>
<keyword evidence="3 5" id="KW-0862">Zinc</keyword>
<keyword evidence="4" id="KW-0238">DNA-binding</keyword>
<evidence type="ECO:0000259" key="7">
    <source>
        <dbReference type="PROSITE" id="PS50103"/>
    </source>
</evidence>
<organism evidence="8 9">
    <name type="scientific">Zizania palustris</name>
    <name type="common">Northern wild rice</name>
    <dbReference type="NCBI Taxonomy" id="103762"/>
    <lineage>
        <taxon>Eukaryota</taxon>
        <taxon>Viridiplantae</taxon>
        <taxon>Streptophyta</taxon>
        <taxon>Embryophyta</taxon>
        <taxon>Tracheophyta</taxon>
        <taxon>Spermatophyta</taxon>
        <taxon>Magnoliopsida</taxon>
        <taxon>Liliopsida</taxon>
        <taxon>Poales</taxon>
        <taxon>Poaceae</taxon>
        <taxon>BOP clade</taxon>
        <taxon>Oryzoideae</taxon>
        <taxon>Oryzeae</taxon>
        <taxon>Zizaniinae</taxon>
        <taxon>Zizania</taxon>
    </lineage>
</organism>
<accession>A0A8J5SHS5</accession>
<reference evidence="8" key="2">
    <citation type="submission" date="2021-02" db="EMBL/GenBank/DDBJ databases">
        <authorList>
            <person name="Kimball J.A."/>
            <person name="Haas M.W."/>
            <person name="Macchietto M."/>
            <person name="Kono T."/>
            <person name="Duquette J."/>
            <person name="Shao M."/>
        </authorList>
    </citation>
    <scope>NUCLEOTIDE SEQUENCE</scope>
    <source>
        <tissue evidence="8">Fresh leaf tissue</tissue>
    </source>
</reference>
<dbReference type="SMART" id="SM00356">
    <property type="entry name" value="ZnF_C3H1"/>
    <property type="match status" value="3"/>
</dbReference>
<dbReference type="GO" id="GO:0003729">
    <property type="term" value="F:mRNA binding"/>
    <property type="evidence" value="ECO:0007669"/>
    <property type="project" value="TreeGrafter"/>
</dbReference>
<evidence type="ECO:0000256" key="2">
    <source>
        <dbReference type="ARBA" id="ARBA00022771"/>
    </source>
</evidence>
<evidence type="ECO:0000256" key="4">
    <source>
        <dbReference type="ARBA" id="ARBA00023125"/>
    </source>
</evidence>
<dbReference type="Proteomes" id="UP000729402">
    <property type="component" value="Unassembled WGS sequence"/>
</dbReference>
<dbReference type="GO" id="GO:0008270">
    <property type="term" value="F:zinc ion binding"/>
    <property type="evidence" value="ECO:0007669"/>
    <property type="project" value="UniProtKB-KW"/>
</dbReference>
<dbReference type="Pfam" id="PF00642">
    <property type="entry name" value="zf-CCCH"/>
    <property type="match status" value="3"/>
</dbReference>
<feature type="region of interest" description="Disordered" evidence="6">
    <location>
        <begin position="1"/>
        <end position="45"/>
    </location>
</feature>
<feature type="zinc finger region" description="C3H1-type" evidence="5">
    <location>
        <begin position="219"/>
        <end position="247"/>
    </location>
</feature>
<reference evidence="8" key="1">
    <citation type="journal article" date="2021" name="bioRxiv">
        <title>Whole Genome Assembly and Annotation of Northern Wild Rice, Zizania palustris L., Supports a Whole Genome Duplication in the Zizania Genus.</title>
        <authorList>
            <person name="Haas M."/>
            <person name="Kono T."/>
            <person name="Macchietto M."/>
            <person name="Millas R."/>
            <person name="McGilp L."/>
            <person name="Shao M."/>
            <person name="Duquette J."/>
            <person name="Hirsch C.N."/>
            <person name="Kimball J."/>
        </authorList>
    </citation>
    <scope>NUCLEOTIDE SEQUENCE</scope>
    <source>
        <tissue evidence="8">Fresh leaf tissue</tissue>
    </source>
</reference>
<comment type="caution">
    <text evidence="8">The sequence shown here is derived from an EMBL/GenBank/DDBJ whole genome shotgun (WGS) entry which is preliminary data.</text>
</comment>
<feature type="domain" description="C3H1-type" evidence="7">
    <location>
        <begin position="219"/>
        <end position="247"/>
    </location>
</feature>
<keyword evidence="9" id="KW-1185">Reference proteome</keyword>
<dbReference type="GO" id="GO:0003677">
    <property type="term" value="F:DNA binding"/>
    <property type="evidence" value="ECO:0007669"/>
    <property type="project" value="UniProtKB-KW"/>
</dbReference>
<evidence type="ECO:0000256" key="3">
    <source>
        <dbReference type="ARBA" id="ARBA00022833"/>
    </source>
</evidence>
<dbReference type="OrthoDB" id="411372at2759"/>
<feature type="zinc finger region" description="C3H1-type" evidence="5">
    <location>
        <begin position="142"/>
        <end position="168"/>
    </location>
</feature>
<feature type="domain" description="C3H1-type" evidence="7">
    <location>
        <begin position="59"/>
        <end position="87"/>
    </location>
</feature>
<evidence type="ECO:0000313" key="9">
    <source>
        <dbReference type="Proteomes" id="UP000729402"/>
    </source>
</evidence>
<feature type="domain" description="C3H1-type" evidence="7">
    <location>
        <begin position="142"/>
        <end position="168"/>
    </location>
</feature>
<dbReference type="PANTHER" id="PTHR12506">
    <property type="entry name" value="PROTEIN PHOSPHATASE RELATED"/>
    <property type="match status" value="1"/>
</dbReference>
<name>A0A8J5SHS5_ZIZPA</name>
<evidence type="ECO:0000313" key="8">
    <source>
        <dbReference type="EMBL" id="KAG8056199.1"/>
    </source>
</evidence>
<protein>
    <recommendedName>
        <fullName evidence="7">C3H1-type domain-containing protein</fullName>
    </recommendedName>
</protein>